<name>A0A090G3R9_MESPL</name>
<dbReference type="EMBL" id="CCNE01000005">
    <property type="protein sequence ID" value="CDX51584.1"/>
    <property type="molecule type" value="Genomic_DNA"/>
</dbReference>
<evidence type="ECO:0000313" key="2">
    <source>
        <dbReference type="Proteomes" id="UP000046122"/>
    </source>
</evidence>
<sequence>MISSDCSLETLLILILDYRATELVLYPDLRALKSTVAQSARQTDSGWRERLLRMRLVAINRCYKKNVVTEVHGGASWTTSVTEKLLNYDWMKPCWRVRVWPPNIEACCADCAKQTDW</sequence>
<reference evidence="1 2" key="1">
    <citation type="submission" date="2014-08" db="EMBL/GenBank/DDBJ databases">
        <authorList>
            <person name="Moulin Lionel"/>
        </authorList>
    </citation>
    <scope>NUCLEOTIDE SEQUENCE [LARGE SCALE GENOMIC DNA]</scope>
</reference>
<evidence type="ECO:0000313" key="1">
    <source>
        <dbReference type="EMBL" id="CDX51584.1"/>
    </source>
</evidence>
<gene>
    <name evidence="1" type="ORF">MPL3365_130541</name>
</gene>
<accession>A0A090G3R9</accession>
<organism evidence="1 2">
    <name type="scientific">Mesorhizobium plurifarium</name>
    <dbReference type="NCBI Taxonomy" id="69974"/>
    <lineage>
        <taxon>Bacteria</taxon>
        <taxon>Pseudomonadati</taxon>
        <taxon>Pseudomonadota</taxon>
        <taxon>Alphaproteobacteria</taxon>
        <taxon>Hyphomicrobiales</taxon>
        <taxon>Phyllobacteriaceae</taxon>
        <taxon>Mesorhizobium</taxon>
    </lineage>
</organism>
<dbReference type="Proteomes" id="UP000046122">
    <property type="component" value="Unassembled WGS sequence"/>
</dbReference>
<dbReference type="AlphaFoldDB" id="A0A090G3R9"/>
<protein>
    <submittedName>
        <fullName evidence="1">Uncharacterized protein</fullName>
    </submittedName>
</protein>
<proteinExistence type="predicted"/>